<name>A0A7T1T469_9ACTN</name>
<gene>
    <name evidence="1" type="ORF">G4Z16_06235</name>
</gene>
<accession>A0A7T1T469</accession>
<protein>
    <submittedName>
        <fullName evidence="1">Uncharacterized protein</fullName>
    </submittedName>
</protein>
<dbReference type="EMBL" id="CP048882">
    <property type="protein sequence ID" value="QPP06060.1"/>
    <property type="molecule type" value="Genomic_DNA"/>
</dbReference>
<dbReference type="RefSeq" id="WP_197349625.1">
    <property type="nucleotide sequence ID" value="NZ_CP048882.1"/>
</dbReference>
<dbReference type="KEGG" id="sbat:G4Z16_06235"/>
<reference evidence="2" key="1">
    <citation type="submission" date="2020-02" db="EMBL/GenBank/DDBJ databases">
        <title>Streptomyces sp. ASO4wet.</title>
        <authorList>
            <person name="Risdian C."/>
            <person name="Landwehr W."/>
            <person name="Schupp P."/>
            <person name="Wink J."/>
        </authorList>
    </citation>
    <scope>NUCLEOTIDE SEQUENCE [LARGE SCALE GENOMIC DNA]</scope>
    <source>
        <strain evidence="2">ASO4wet</strain>
    </source>
</reference>
<dbReference type="Proteomes" id="UP000595046">
    <property type="component" value="Chromosome"/>
</dbReference>
<sequence>MAAPSPAQRASPLPFLFGVATATLVPDPDGYVAGLSRVAPLRYAAPLVPSKETETEPVMSK</sequence>
<dbReference type="AlphaFoldDB" id="A0A7T1T469"/>
<organism evidence="1 2">
    <name type="scientific">Streptomyces bathyalis</name>
    <dbReference type="NCBI Taxonomy" id="2710756"/>
    <lineage>
        <taxon>Bacteria</taxon>
        <taxon>Bacillati</taxon>
        <taxon>Actinomycetota</taxon>
        <taxon>Actinomycetes</taxon>
        <taxon>Kitasatosporales</taxon>
        <taxon>Streptomycetaceae</taxon>
        <taxon>Streptomyces</taxon>
    </lineage>
</organism>
<keyword evidence="2" id="KW-1185">Reference proteome</keyword>
<evidence type="ECO:0000313" key="2">
    <source>
        <dbReference type="Proteomes" id="UP000595046"/>
    </source>
</evidence>
<proteinExistence type="predicted"/>
<evidence type="ECO:0000313" key="1">
    <source>
        <dbReference type="EMBL" id="QPP06060.1"/>
    </source>
</evidence>